<dbReference type="InterPro" id="IPR050559">
    <property type="entry name" value="P-Pant_transferase_sf"/>
</dbReference>
<evidence type="ECO:0000259" key="3">
    <source>
        <dbReference type="Pfam" id="PF01648"/>
    </source>
</evidence>
<evidence type="ECO:0000313" key="5">
    <source>
        <dbReference type="Proteomes" id="UP000647172"/>
    </source>
</evidence>
<dbReference type="Proteomes" id="UP000647172">
    <property type="component" value="Unassembled WGS sequence"/>
</dbReference>
<dbReference type="Gene3D" id="3.90.470.20">
    <property type="entry name" value="4'-phosphopantetheinyl transferase domain"/>
    <property type="match status" value="2"/>
</dbReference>
<proteinExistence type="inferred from homology"/>
<dbReference type="GO" id="GO:0019878">
    <property type="term" value="P:lysine biosynthetic process via aminoadipic acid"/>
    <property type="evidence" value="ECO:0007669"/>
    <property type="project" value="TreeGrafter"/>
</dbReference>
<comment type="caution">
    <text evidence="4">The sequence shown here is derived from an EMBL/GenBank/DDBJ whole genome shotgun (WGS) entry which is preliminary data.</text>
</comment>
<keyword evidence="5" id="KW-1185">Reference proteome</keyword>
<dbReference type="AlphaFoldDB" id="A0A919MTK4"/>
<keyword evidence="2" id="KW-0808">Transferase</keyword>
<gene>
    <name evidence="4" type="ORF">Ani05nite_72520</name>
</gene>
<evidence type="ECO:0000313" key="4">
    <source>
        <dbReference type="EMBL" id="GIE53718.1"/>
    </source>
</evidence>
<sequence>MRLAGRAARARPARGCAGRAGAVTERPAAPRWLVRGEDALPAGTRWLSPGEAARAAALVRPKRRTEYLLRRLAVKHTAAALTGRPVEVAALARIEVPNTPGGAPYVLLDGDPAGFDVSVTDRAGWAVCVTGRRVGCDLELVEPRSPAFVRDFLTPAEQRFVAARTPGDDRAAAANLIWSAKESALKLLGTGLRRDTRSVEVTAAAPGPDGWGTLAVRDAEGPPLSGWWRREGAFLLTVATAAPGPPPVALDPPGVLAAAAPRHSWLERPSPR</sequence>
<dbReference type="GO" id="GO:0008897">
    <property type="term" value="F:holo-[acyl-carrier-protein] synthase activity"/>
    <property type="evidence" value="ECO:0007669"/>
    <property type="project" value="InterPro"/>
</dbReference>
<evidence type="ECO:0000256" key="1">
    <source>
        <dbReference type="ARBA" id="ARBA00010990"/>
    </source>
</evidence>
<dbReference type="PANTHER" id="PTHR12215">
    <property type="entry name" value="PHOSPHOPANTETHEINE TRANSFERASE"/>
    <property type="match status" value="1"/>
</dbReference>
<feature type="domain" description="4'-phosphopantetheinyl transferase" evidence="3">
    <location>
        <begin position="133"/>
        <end position="203"/>
    </location>
</feature>
<dbReference type="SUPFAM" id="SSF56214">
    <property type="entry name" value="4'-phosphopantetheinyl transferase"/>
    <property type="match status" value="2"/>
</dbReference>
<dbReference type="InterPro" id="IPR037143">
    <property type="entry name" value="4-PPantetheinyl_Trfase_dom_sf"/>
</dbReference>
<accession>A0A919MTK4</accession>
<dbReference type="EMBL" id="BOMQ01000088">
    <property type="protein sequence ID" value="GIE53718.1"/>
    <property type="molecule type" value="Genomic_DNA"/>
</dbReference>
<reference evidence="4" key="1">
    <citation type="submission" date="2021-01" db="EMBL/GenBank/DDBJ databases">
        <title>Whole genome shotgun sequence of Actinoplanes nipponensis NBRC 14063.</title>
        <authorList>
            <person name="Komaki H."/>
            <person name="Tamura T."/>
        </authorList>
    </citation>
    <scope>NUCLEOTIDE SEQUENCE</scope>
    <source>
        <strain evidence="4">NBRC 14063</strain>
    </source>
</reference>
<evidence type="ECO:0000256" key="2">
    <source>
        <dbReference type="ARBA" id="ARBA00022679"/>
    </source>
</evidence>
<dbReference type="Pfam" id="PF01648">
    <property type="entry name" value="ACPS"/>
    <property type="match status" value="1"/>
</dbReference>
<dbReference type="GO" id="GO:0000287">
    <property type="term" value="F:magnesium ion binding"/>
    <property type="evidence" value="ECO:0007669"/>
    <property type="project" value="InterPro"/>
</dbReference>
<organism evidence="4 5">
    <name type="scientific">Actinoplanes nipponensis</name>
    <dbReference type="NCBI Taxonomy" id="135950"/>
    <lineage>
        <taxon>Bacteria</taxon>
        <taxon>Bacillati</taxon>
        <taxon>Actinomycetota</taxon>
        <taxon>Actinomycetes</taxon>
        <taxon>Micromonosporales</taxon>
        <taxon>Micromonosporaceae</taxon>
        <taxon>Actinoplanes</taxon>
    </lineage>
</organism>
<dbReference type="GO" id="GO:0005829">
    <property type="term" value="C:cytosol"/>
    <property type="evidence" value="ECO:0007669"/>
    <property type="project" value="TreeGrafter"/>
</dbReference>
<dbReference type="InterPro" id="IPR008278">
    <property type="entry name" value="4-PPantetheinyl_Trfase_dom"/>
</dbReference>
<protein>
    <recommendedName>
        <fullName evidence="3">4'-phosphopantetheinyl transferase domain-containing protein</fullName>
    </recommendedName>
</protein>
<dbReference type="PANTHER" id="PTHR12215:SF10">
    <property type="entry name" value="L-AMINOADIPATE-SEMIALDEHYDE DEHYDROGENASE-PHOSPHOPANTETHEINYL TRANSFERASE"/>
    <property type="match status" value="1"/>
</dbReference>
<comment type="similarity">
    <text evidence="1">Belongs to the P-Pant transferase superfamily. Gsp/Sfp/HetI/AcpT family.</text>
</comment>
<name>A0A919MTK4_9ACTN</name>